<evidence type="ECO:0000256" key="1">
    <source>
        <dbReference type="SAM" id="SignalP"/>
    </source>
</evidence>
<feature type="signal peptide" evidence="1">
    <location>
        <begin position="1"/>
        <end position="21"/>
    </location>
</feature>
<dbReference type="InterPro" id="IPR036182">
    <property type="entry name" value="PCuAC_sf"/>
</dbReference>
<proteinExistence type="predicted"/>
<organism evidence="2 3">
    <name type="scientific">Caldimonas mangrovi</name>
    <dbReference type="NCBI Taxonomy" id="2944811"/>
    <lineage>
        <taxon>Bacteria</taxon>
        <taxon>Pseudomonadati</taxon>
        <taxon>Pseudomonadota</taxon>
        <taxon>Betaproteobacteria</taxon>
        <taxon>Burkholderiales</taxon>
        <taxon>Sphaerotilaceae</taxon>
        <taxon>Caldimonas</taxon>
    </lineage>
</organism>
<accession>A0ABT0YMF3</accession>
<comment type="caution">
    <text evidence="2">The sequence shown here is derived from an EMBL/GenBank/DDBJ whole genome shotgun (WGS) entry which is preliminary data.</text>
</comment>
<name>A0ABT0YMF3_9BURK</name>
<dbReference type="PANTHER" id="PTHR36302">
    <property type="entry name" value="BLR7088 PROTEIN"/>
    <property type="match status" value="1"/>
</dbReference>
<dbReference type="EMBL" id="JAMKFE010000005">
    <property type="protein sequence ID" value="MCM5679916.1"/>
    <property type="molecule type" value="Genomic_DNA"/>
</dbReference>
<protein>
    <submittedName>
        <fullName evidence="2">Copper chaperone PCu(A)C</fullName>
    </submittedName>
</protein>
<reference evidence="2" key="1">
    <citation type="submission" date="2022-05" db="EMBL/GenBank/DDBJ databases">
        <title>Schlegelella sp. nov., isolated from mangrove soil.</title>
        <authorList>
            <person name="Liu Y."/>
            <person name="Ge X."/>
            <person name="Liu W."/>
        </authorList>
    </citation>
    <scope>NUCLEOTIDE SEQUENCE</scope>
    <source>
        <strain evidence="2">S2-27</strain>
    </source>
</reference>
<evidence type="ECO:0000313" key="2">
    <source>
        <dbReference type="EMBL" id="MCM5679916.1"/>
    </source>
</evidence>
<gene>
    <name evidence="2" type="ORF">M8A51_10265</name>
</gene>
<dbReference type="PANTHER" id="PTHR36302:SF1">
    <property type="entry name" value="COPPER CHAPERONE PCU(A)C"/>
    <property type="match status" value="1"/>
</dbReference>
<keyword evidence="1" id="KW-0732">Signal</keyword>
<dbReference type="Gene3D" id="2.60.40.1890">
    <property type="entry name" value="PCu(A)C copper chaperone"/>
    <property type="match status" value="1"/>
</dbReference>
<dbReference type="InterPro" id="IPR058248">
    <property type="entry name" value="Lxx211020-like"/>
</dbReference>
<feature type="chain" id="PRO_5045602240" evidence="1">
    <location>
        <begin position="22"/>
        <end position="163"/>
    </location>
</feature>
<sequence>MSRFSALLATSLAAVVLPVAAHSYKVGDLHIGHPWARPTVAGQTAGGAFLKIENRGRAADKLLSARSDVAASTELHSMTMDGHVMRMREMDELPLPAGQTVELKPGGLHIMFTGLKAPLKTGDRVPLILKFERAGEVTVEVKVETPAAPAATPAPTPAGHEHH</sequence>
<dbReference type="InterPro" id="IPR007410">
    <property type="entry name" value="LpqE-like"/>
</dbReference>
<dbReference type="Pfam" id="PF04314">
    <property type="entry name" value="PCuAC"/>
    <property type="match status" value="1"/>
</dbReference>
<keyword evidence="3" id="KW-1185">Reference proteome</keyword>
<dbReference type="SUPFAM" id="SSF110087">
    <property type="entry name" value="DR1885-like metal-binding protein"/>
    <property type="match status" value="1"/>
</dbReference>
<dbReference type="Proteomes" id="UP001165541">
    <property type="component" value="Unassembled WGS sequence"/>
</dbReference>
<evidence type="ECO:0000313" key="3">
    <source>
        <dbReference type="Proteomes" id="UP001165541"/>
    </source>
</evidence>
<dbReference type="RefSeq" id="WP_251778119.1">
    <property type="nucleotide sequence ID" value="NZ_JAMKFE010000005.1"/>
</dbReference>